<evidence type="ECO:0000313" key="2">
    <source>
        <dbReference type="EMBL" id="TCL01223.1"/>
    </source>
</evidence>
<accession>A0A4R1NC59</accession>
<keyword evidence="3" id="KW-1185">Reference proteome</keyword>
<proteinExistence type="predicted"/>
<keyword evidence="1" id="KW-1133">Transmembrane helix</keyword>
<comment type="caution">
    <text evidence="2">The sequence shown here is derived from an EMBL/GenBank/DDBJ whole genome shotgun (WGS) entry which is preliminary data.</text>
</comment>
<evidence type="ECO:0000256" key="1">
    <source>
        <dbReference type="SAM" id="Phobius"/>
    </source>
</evidence>
<protein>
    <submittedName>
        <fullName evidence="2">Uncharacterized protein</fullName>
    </submittedName>
</protein>
<feature type="transmembrane region" description="Helical" evidence="1">
    <location>
        <begin position="12"/>
        <end position="36"/>
    </location>
</feature>
<gene>
    <name evidence="2" type="ORF">BXY66_2535</name>
</gene>
<evidence type="ECO:0000313" key="3">
    <source>
        <dbReference type="Proteomes" id="UP000295673"/>
    </source>
</evidence>
<name>A0A4R1NC59_9RHOB</name>
<reference evidence="2 3" key="1">
    <citation type="submission" date="2019-03" db="EMBL/GenBank/DDBJ databases">
        <title>Genomic Encyclopedia of Archaeal and Bacterial Type Strains, Phase II (KMG-II): from individual species to whole genera.</title>
        <authorList>
            <person name="Goeker M."/>
        </authorList>
    </citation>
    <scope>NUCLEOTIDE SEQUENCE [LARGE SCALE GENOMIC DNA]</scope>
    <source>
        <strain evidence="2 3">DSM 26433</strain>
    </source>
</reference>
<dbReference type="Proteomes" id="UP000295673">
    <property type="component" value="Unassembled WGS sequence"/>
</dbReference>
<dbReference type="AlphaFoldDB" id="A0A4R1NC59"/>
<dbReference type="EMBL" id="SMGR01000002">
    <property type="protein sequence ID" value="TCL01223.1"/>
    <property type="molecule type" value="Genomic_DNA"/>
</dbReference>
<organism evidence="2 3">
    <name type="scientific">Shimia isoporae</name>
    <dbReference type="NCBI Taxonomy" id="647720"/>
    <lineage>
        <taxon>Bacteria</taxon>
        <taxon>Pseudomonadati</taxon>
        <taxon>Pseudomonadota</taxon>
        <taxon>Alphaproteobacteria</taxon>
        <taxon>Rhodobacterales</taxon>
        <taxon>Roseobacteraceae</taxon>
    </lineage>
</organism>
<keyword evidence="1" id="KW-0812">Transmembrane</keyword>
<keyword evidence="1" id="KW-0472">Membrane</keyword>
<sequence>MADVVSRMRIVRLAVSTIAVVLAALLCFILVAVVSLNVRLSPDLTLIGKELKDAEAVLGPSQPGTMDEYVWGAGFPTDALPLVVKGISGYVAPEKVNGDWEAPIVSVEPFWILGGFLTLNRSYEPGYAKGIFCFWSDDAKRCDFWL</sequence>